<organism evidence="1 2">
    <name type="scientific">Mycobacteroides immunogenum</name>
    <dbReference type="NCBI Taxonomy" id="83262"/>
    <lineage>
        <taxon>Bacteria</taxon>
        <taxon>Bacillati</taxon>
        <taxon>Actinomycetota</taxon>
        <taxon>Actinomycetes</taxon>
        <taxon>Mycobacteriales</taxon>
        <taxon>Mycobacteriaceae</taxon>
        <taxon>Mycobacteroides</taxon>
    </lineage>
</organism>
<evidence type="ECO:0000313" key="1">
    <source>
        <dbReference type="EMBL" id="OAT66772.1"/>
    </source>
</evidence>
<dbReference type="AlphaFoldDB" id="A0A179V6P8"/>
<dbReference type="NCBIfam" id="NF033179">
    <property type="entry name" value="TnsA_like_Actin"/>
    <property type="match status" value="1"/>
</dbReference>
<accession>A0A179V6P8</accession>
<dbReference type="Proteomes" id="UP000186919">
    <property type="component" value="Unassembled WGS sequence"/>
</dbReference>
<dbReference type="InterPro" id="IPR048000">
    <property type="entry name" value="TnsA-like"/>
</dbReference>
<proteinExistence type="predicted"/>
<gene>
    <name evidence="1" type="ORF">AWB85_19005</name>
</gene>
<protein>
    <submittedName>
        <fullName evidence="1">Transposase</fullName>
    </submittedName>
</protein>
<sequence>MRASSAPVAPQVASDVDLEFVSNGQRHQIPLYRCATVAFELDCDPVRNFPSFRGQRNFPGLWWFATTGEHVGHESWLERDQLMLLDASPRVVGVASQPFRFHWSDGTKHVPDFFARYADGSAVVVDVRLDDQIGPDDARMFAKSEITCGEIGWEYRRVGSVDPVLLANMRWLSGYRHPRVLRAGIATELIAVFSAARPLLRGVREVGDPIHVLPVLYHLLWHGRLVADVGTEPLSETTMIAAARVVES</sequence>
<reference evidence="1 2" key="1">
    <citation type="submission" date="2016-01" db="EMBL/GenBank/DDBJ databases">
        <title>Mycobacterium immunogenum strain CD11_6 genome sequencing and assembly.</title>
        <authorList>
            <person name="Kaur G."/>
            <person name="Nair G.R."/>
            <person name="Mayilraj S."/>
        </authorList>
    </citation>
    <scope>NUCLEOTIDE SEQUENCE [LARGE SCALE GENOMIC DNA]</scope>
    <source>
        <strain evidence="1 2">CD11-6</strain>
    </source>
</reference>
<dbReference type="RefSeq" id="WP_044105653.1">
    <property type="nucleotide sequence ID" value="NZ_LQYE01000032.1"/>
</dbReference>
<evidence type="ECO:0000313" key="2">
    <source>
        <dbReference type="Proteomes" id="UP000186919"/>
    </source>
</evidence>
<name>A0A179V6P8_9MYCO</name>
<dbReference type="EMBL" id="LQYE01000032">
    <property type="protein sequence ID" value="OAT66772.1"/>
    <property type="molecule type" value="Genomic_DNA"/>
</dbReference>
<comment type="caution">
    <text evidence="1">The sequence shown here is derived from an EMBL/GenBank/DDBJ whole genome shotgun (WGS) entry which is preliminary data.</text>
</comment>